<comment type="similarity">
    <text evidence="1">Belongs to the carotenoid oxygenase family.</text>
</comment>
<name>A0A9P4KCT5_9PLEO</name>
<accession>A0A9P4KCT5</accession>
<protein>
    <submittedName>
        <fullName evidence="7">Carotenoid oxygenase</fullName>
    </submittedName>
</protein>
<evidence type="ECO:0000256" key="6">
    <source>
        <dbReference type="SAM" id="MobiDB-lite"/>
    </source>
</evidence>
<evidence type="ECO:0000313" key="8">
    <source>
        <dbReference type="Proteomes" id="UP000800093"/>
    </source>
</evidence>
<feature type="region of interest" description="Disordered" evidence="6">
    <location>
        <begin position="423"/>
        <end position="455"/>
    </location>
</feature>
<dbReference type="EMBL" id="ML986607">
    <property type="protein sequence ID" value="KAF2265412.1"/>
    <property type="molecule type" value="Genomic_DNA"/>
</dbReference>
<proteinExistence type="inferred from homology"/>
<comment type="cofactor">
    <cofactor evidence="5">
        <name>Fe(2+)</name>
        <dbReference type="ChEBI" id="CHEBI:29033"/>
    </cofactor>
    <text evidence="5">Binds 1 Fe(2+) ion per subunit.</text>
</comment>
<dbReference type="InterPro" id="IPR004294">
    <property type="entry name" value="Carotenoid_Oase"/>
</dbReference>
<feature type="binding site" evidence="5">
    <location>
        <position position="649"/>
    </location>
    <ligand>
        <name>Fe cation</name>
        <dbReference type="ChEBI" id="CHEBI:24875"/>
        <note>catalytic</note>
    </ligand>
</feature>
<keyword evidence="2 5" id="KW-0479">Metal-binding</keyword>
<reference evidence="8" key="1">
    <citation type="journal article" date="2020" name="Stud. Mycol.">
        <title>101 Dothideomycetes genomes: A test case for predicting lifestyles and emergence of pathogens.</title>
        <authorList>
            <person name="Haridas S."/>
            <person name="Albert R."/>
            <person name="Binder M."/>
            <person name="Bloem J."/>
            <person name="LaButti K."/>
            <person name="Salamov A."/>
            <person name="Andreopoulos B."/>
            <person name="Baker S."/>
            <person name="Barry K."/>
            <person name="Bills G."/>
            <person name="Bluhm B."/>
            <person name="Cannon C."/>
            <person name="Castanera R."/>
            <person name="Culley D."/>
            <person name="Daum C."/>
            <person name="Ezra D."/>
            <person name="Gonzalez J."/>
            <person name="Henrissat B."/>
            <person name="Kuo A."/>
            <person name="Liang C."/>
            <person name="Lipzen A."/>
            <person name="Lutzoni F."/>
            <person name="Magnuson J."/>
            <person name="Mondo S."/>
            <person name="Nolan M."/>
            <person name="Ohm R."/>
            <person name="Pangilinan J."/>
            <person name="Park H.-J."/>
            <person name="Ramirez L."/>
            <person name="Alfaro M."/>
            <person name="Sun H."/>
            <person name="Tritt A."/>
            <person name="Yoshinaga Y."/>
            <person name="Zwiers L.-H."/>
            <person name="Turgeon B."/>
            <person name="Goodwin S."/>
            <person name="Spatafora J."/>
            <person name="Crous P."/>
            <person name="Grigoriev I."/>
        </authorList>
    </citation>
    <scope>NUCLEOTIDE SEQUENCE [LARGE SCALE GENOMIC DNA]</scope>
    <source>
        <strain evidence="8">CBS 304.66</strain>
    </source>
</reference>
<dbReference type="GO" id="GO:0046872">
    <property type="term" value="F:metal ion binding"/>
    <property type="evidence" value="ECO:0007669"/>
    <property type="project" value="UniProtKB-KW"/>
</dbReference>
<keyword evidence="4 5" id="KW-0408">Iron</keyword>
<evidence type="ECO:0000256" key="3">
    <source>
        <dbReference type="ARBA" id="ARBA00023002"/>
    </source>
</evidence>
<keyword evidence="8" id="KW-1185">Reference proteome</keyword>
<dbReference type="GO" id="GO:0010436">
    <property type="term" value="F:carotenoid dioxygenase activity"/>
    <property type="evidence" value="ECO:0007669"/>
    <property type="project" value="TreeGrafter"/>
</dbReference>
<dbReference type="OrthoDB" id="1069523at2759"/>
<dbReference type="GO" id="GO:0016121">
    <property type="term" value="P:carotene catabolic process"/>
    <property type="evidence" value="ECO:0007669"/>
    <property type="project" value="TreeGrafter"/>
</dbReference>
<feature type="binding site" evidence="5">
    <location>
        <position position="233"/>
    </location>
    <ligand>
        <name>Fe cation</name>
        <dbReference type="ChEBI" id="CHEBI:24875"/>
        <note>catalytic</note>
    </ligand>
</feature>
<feature type="binding site" evidence="5">
    <location>
        <position position="290"/>
    </location>
    <ligand>
        <name>Fe cation</name>
        <dbReference type="ChEBI" id="CHEBI:24875"/>
        <note>catalytic</note>
    </ligand>
</feature>
<dbReference type="PANTHER" id="PTHR10543">
    <property type="entry name" value="BETA-CAROTENE DIOXYGENASE"/>
    <property type="match status" value="1"/>
</dbReference>
<evidence type="ECO:0000256" key="1">
    <source>
        <dbReference type="ARBA" id="ARBA00006787"/>
    </source>
</evidence>
<dbReference type="PANTHER" id="PTHR10543:SF89">
    <property type="entry name" value="CAROTENOID 9,10(9',10')-CLEAVAGE DIOXYGENASE 1"/>
    <property type="match status" value="1"/>
</dbReference>
<dbReference type="AlphaFoldDB" id="A0A9P4KCT5"/>
<organism evidence="7 8">
    <name type="scientific">Lojkania enalia</name>
    <dbReference type="NCBI Taxonomy" id="147567"/>
    <lineage>
        <taxon>Eukaryota</taxon>
        <taxon>Fungi</taxon>
        <taxon>Dikarya</taxon>
        <taxon>Ascomycota</taxon>
        <taxon>Pezizomycotina</taxon>
        <taxon>Dothideomycetes</taxon>
        <taxon>Pleosporomycetidae</taxon>
        <taxon>Pleosporales</taxon>
        <taxon>Pleosporales incertae sedis</taxon>
        <taxon>Lojkania</taxon>
    </lineage>
</organism>
<evidence type="ECO:0000256" key="2">
    <source>
        <dbReference type="ARBA" id="ARBA00022723"/>
    </source>
</evidence>
<dbReference type="Proteomes" id="UP000800093">
    <property type="component" value="Unassembled WGS sequence"/>
</dbReference>
<comment type="caution">
    <text evidence="7">The sequence shown here is derived from an EMBL/GenBank/DDBJ whole genome shotgun (WGS) entry which is preliminary data.</text>
</comment>
<gene>
    <name evidence="7" type="ORF">CC78DRAFT_615966</name>
</gene>
<evidence type="ECO:0000256" key="5">
    <source>
        <dbReference type="PIRSR" id="PIRSR604294-1"/>
    </source>
</evidence>
<feature type="binding site" evidence="5">
    <location>
        <position position="353"/>
    </location>
    <ligand>
        <name>Fe cation</name>
        <dbReference type="ChEBI" id="CHEBI:24875"/>
        <note>catalytic</note>
    </ligand>
</feature>
<sequence>MSRVGQKKKRSVAHPYLTGNFAPVALTHPPTPCTYSGTIPQELLGGEYVRNGGNPISNADLGRDAHWFDGDGMLAGVLFQRSHSDPNQAIPHFVNQYILTDICISSLENAALQTPILPSISTFVNPTSSLASILLRILRSLFLVLVSHLPGSQKTIKRISVANTNIMFHDGRALATCESGPPIRIQLPGLETVGWYDGQMAEGELFPKQYLDRKEVFGGSGLMSFMKEWTTGHPKVDPCTREMILFHCNFMPPYVQYSVIPSMRSPTSTSATSKLLNAPVPGCTGGKMMHDFGVSPTHTIIMDLPLSLSPLNLLKNKPIVSFEPDKPSRFGVFPRHNPSAVLWFETDGCCIFHTANSWDEYNYDGAVTAVNLLACRLTSASLVYSAGNLLAPSPQSLRQKPVERRGISFYASYEDDLSKDLERLSPQDVTPPPNLAAESPESSLPRTKGPQVEGEDEEQCRLYHYRFDLTCTEPTISHQYALSAIPFEFPSLNPAFEMSLARYLYGCSTSEESFSTALGKATKIDVLVKIDTRSLLAQAQKTPPRSVSGCLDNRSMWQILSKKDPQDPIRAFQMPPKWYAQEARFISRDNPVSEDDGFLLFYAFDESQLDEEKQCRDDAVSELWILDAKNMEDVVARVRLPQRVPYGLHGNWFSEDQIQGQRRVERVRALPVETKQTILTWLKSNLIGALR</sequence>
<dbReference type="Pfam" id="PF03055">
    <property type="entry name" value="RPE65"/>
    <property type="match status" value="2"/>
</dbReference>
<evidence type="ECO:0000256" key="4">
    <source>
        <dbReference type="ARBA" id="ARBA00023004"/>
    </source>
</evidence>
<keyword evidence="3" id="KW-0560">Oxidoreductase</keyword>
<evidence type="ECO:0000313" key="7">
    <source>
        <dbReference type="EMBL" id="KAF2265412.1"/>
    </source>
</evidence>